<dbReference type="InterPro" id="IPR008979">
    <property type="entry name" value="Galactose-bd-like_sf"/>
</dbReference>
<dbReference type="InterPro" id="IPR005674">
    <property type="entry name" value="CocE/Ser_esterase"/>
</dbReference>
<dbReference type="Gene3D" id="1.10.3020.10">
    <property type="entry name" value="alpha-amino acid ester hydrolase ( Helical cap domain)"/>
    <property type="match status" value="1"/>
</dbReference>
<evidence type="ECO:0000259" key="2">
    <source>
        <dbReference type="SMART" id="SM00939"/>
    </source>
</evidence>
<dbReference type="Pfam" id="PF02129">
    <property type="entry name" value="Peptidase_S15"/>
    <property type="match status" value="1"/>
</dbReference>
<dbReference type="Proteomes" id="UP001551695">
    <property type="component" value="Unassembled WGS sequence"/>
</dbReference>
<name>A0ABV3G0A1_9NOCA</name>
<dbReference type="SMART" id="SM00939">
    <property type="entry name" value="PepX_C"/>
    <property type="match status" value="1"/>
</dbReference>
<dbReference type="EMBL" id="JBFAKC010000013">
    <property type="protein sequence ID" value="MEV0711107.1"/>
    <property type="molecule type" value="Genomic_DNA"/>
</dbReference>
<proteinExistence type="predicted"/>
<gene>
    <name evidence="3" type="ORF">AB0I48_26420</name>
</gene>
<dbReference type="GO" id="GO:0016787">
    <property type="term" value="F:hydrolase activity"/>
    <property type="evidence" value="ECO:0007669"/>
    <property type="project" value="UniProtKB-KW"/>
</dbReference>
<dbReference type="InterPro" id="IPR000383">
    <property type="entry name" value="Xaa-Pro-like_dom"/>
</dbReference>
<evidence type="ECO:0000313" key="4">
    <source>
        <dbReference type="Proteomes" id="UP001551695"/>
    </source>
</evidence>
<evidence type="ECO:0000256" key="1">
    <source>
        <dbReference type="ARBA" id="ARBA00022801"/>
    </source>
</evidence>
<accession>A0ABV3G0A1</accession>
<dbReference type="Gene3D" id="3.40.50.1820">
    <property type="entry name" value="alpha/beta hydrolase"/>
    <property type="match status" value="1"/>
</dbReference>
<organism evidence="3 4">
    <name type="scientific">Nocardia aurea</name>
    <dbReference type="NCBI Taxonomy" id="2144174"/>
    <lineage>
        <taxon>Bacteria</taxon>
        <taxon>Bacillati</taxon>
        <taxon>Actinomycetota</taxon>
        <taxon>Actinomycetes</taxon>
        <taxon>Mycobacteriales</taxon>
        <taxon>Nocardiaceae</taxon>
        <taxon>Nocardia</taxon>
    </lineage>
</organism>
<dbReference type="SUPFAM" id="SSF53474">
    <property type="entry name" value="alpha/beta-Hydrolases"/>
    <property type="match status" value="1"/>
</dbReference>
<reference evidence="3 4" key="1">
    <citation type="submission" date="2024-06" db="EMBL/GenBank/DDBJ databases">
        <title>The Natural Products Discovery Center: Release of the First 8490 Sequenced Strains for Exploring Actinobacteria Biosynthetic Diversity.</title>
        <authorList>
            <person name="Kalkreuter E."/>
            <person name="Kautsar S.A."/>
            <person name="Yang D."/>
            <person name="Bader C.D."/>
            <person name="Teijaro C.N."/>
            <person name="Fluegel L."/>
            <person name="Davis C.M."/>
            <person name="Simpson J.R."/>
            <person name="Lauterbach L."/>
            <person name="Steele A.D."/>
            <person name="Gui C."/>
            <person name="Meng S."/>
            <person name="Li G."/>
            <person name="Viehrig K."/>
            <person name="Ye F."/>
            <person name="Su P."/>
            <person name="Kiefer A.F."/>
            <person name="Nichols A."/>
            <person name="Cepeda A.J."/>
            <person name="Yan W."/>
            <person name="Fan B."/>
            <person name="Jiang Y."/>
            <person name="Adhikari A."/>
            <person name="Zheng C.-J."/>
            <person name="Schuster L."/>
            <person name="Cowan T.M."/>
            <person name="Smanski M.J."/>
            <person name="Chevrette M.G."/>
            <person name="De Carvalho L.P.S."/>
            <person name="Shen B."/>
        </authorList>
    </citation>
    <scope>NUCLEOTIDE SEQUENCE [LARGE SCALE GENOMIC DNA]</scope>
    <source>
        <strain evidence="3 4">NPDC050403</strain>
    </source>
</reference>
<dbReference type="Pfam" id="PF08530">
    <property type="entry name" value="PepX_C"/>
    <property type="match status" value="1"/>
</dbReference>
<keyword evidence="1 3" id="KW-0378">Hydrolase</keyword>
<feature type="domain" description="Xaa-Pro dipeptidyl-peptidase C-terminal" evidence="2">
    <location>
        <begin position="305"/>
        <end position="518"/>
    </location>
</feature>
<dbReference type="PANTHER" id="PTHR43056:SF10">
    <property type="entry name" value="COCE_NOND FAMILY, PUTATIVE (AFU_ORTHOLOGUE AFUA_7G00600)-RELATED"/>
    <property type="match status" value="1"/>
</dbReference>
<dbReference type="RefSeq" id="WP_355084009.1">
    <property type="nucleotide sequence ID" value="NZ_JBEXKW010000006.1"/>
</dbReference>
<dbReference type="InterPro" id="IPR013736">
    <property type="entry name" value="Xaa-Pro_dipept_C"/>
</dbReference>
<dbReference type="InterPro" id="IPR050585">
    <property type="entry name" value="Xaa-Pro_dipeptidyl-ppase/CocE"/>
</dbReference>
<dbReference type="NCBIfam" id="TIGR00976">
    <property type="entry name" value="CocE_NonD"/>
    <property type="match status" value="1"/>
</dbReference>
<dbReference type="PANTHER" id="PTHR43056">
    <property type="entry name" value="PEPTIDASE S9 PROLYL OLIGOPEPTIDASE"/>
    <property type="match status" value="1"/>
</dbReference>
<dbReference type="Gene3D" id="2.60.120.260">
    <property type="entry name" value="Galactose-binding domain-like"/>
    <property type="match status" value="1"/>
</dbReference>
<sequence>MPRHAMPVSVVHGQPIAMRDGTILRGDLYRPDDDARHRTVLMRSPYGERTARTMPIMPLLEAGMAVLFQHCRGRGDSDGTFAPWVDEGDDGVDTVDWITAQPWSNGEVVATGGSYIAGCALQLASRRPPALKAVVASVTPHDFYEGLTYVGGALALGSAHHWSTLQGLLGLLQAAATGDTTAYERLGAQMALLGAPPSEEGPLREDPVSREFPFWTEWVDHPERDAYWEELASSLRHDRIEVPVLHTAGWFDAFLLGTLENHRRLGGPLVIGPWTHLSQDAAAGELTFGTAASAQMAGLEIQQIAHLAGFPAGGAPVRIFVMGANVWRDEQEWPPARAVAVPFYLHPDGLLSPRPPAADAEPTRFPHDPAAPVPTHGGGLLLPDPLNIGPRDQRVNAEHPGIVRFTTPPLEHDMEVTGAVTATLYGTTTAPGADWTVKLVDVWPDGREMNVLDSVRRSSSDDVVHEVDLVATSQVFAAGHRIRVEIAGSNYPRFDLHPSLKEGEQTLFHDAGRPSFLTLSVMP</sequence>
<protein>
    <submittedName>
        <fullName evidence="3">CocE/NonD family hydrolase</fullName>
    </submittedName>
</protein>
<keyword evidence="4" id="KW-1185">Reference proteome</keyword>
<dbReference type="InterPro" id="IPR029058">
    <property type="entry name" value="AB_hydrolase_fold"/>
</dbReference>
<comment type="caution">
    <text evidence="3">The sequence shown here is derived from an EMBL/GenBank/DDBJ whole genome shotgun (WGS) entry which is preliminary data.</text>
</comment>
<dbReference type="SUPFAM" id="SSF49785">
    <property type="entry name" value="Galactose-binding domain-like"/>
    <property type="match status" value="1"/>
</dbReference>
<evidence type="ECO:0000313" key="3">
    <source>
        <dbReference type="EMBL" id="MEV0711107.1"/>
    </source>
</evidence>